<dbReference type="RefSeq" id="WP_117444152.1">
    <property type="nucleotide sequence ID" value="NZ_JAJFEN010000010.1"/>
</dbReference>
<comment type="caution">
    <text evidence="1">The sequence shown here is derived from an EMBL/GenBank/DDBJ whole genome shotgun (WGS) entry which is preliminary data.</text>
</comment>
<evidence type="ECO:0000313" key="1">
    <source>
        <dbReference type="EMBL" id="RGC12465.1"/>
    </source>
</evidence>
<accession>A0A3E2VQ50</accession>
<reference evidence="1 2" key="1">
    <citation type="submission" date="2018-08" db="EMBL/GenBank/DDBJ databases">
        <title>A genome reference for cultivated species of the human gut microbiota.</title>
        <authorList>
            <person name="Zou Y."/>
            <person name="Xue W."/>
            <person name="Luo G."/>
        </authorList>
    </citation>
    <scope>NUCLEOTIDE SEQUENCE [LARGE SCALE GENOMIC DNA]</scope>
    <source>
        <strain evidence="1 2">OF01-2LB</strain>
    </source>
</reference>
<dbReference type="EMBL" id="QVEV01000030">
    <property type="protein sequence ID" value="RGC12465.1"/>
    <property type="molecule type" value="Genomic_DNA"/>
</dbReference>
<name>A0A3E2VQ50_CLOIN</name>
<proteinExistence type="predicted"/>
<sequence length="179" mass="21268">MSAKNRLEAERLKRIIFMVNERNTNPKKKGFKTENEIVEEYNKKYPNDSSLTQGKLSKIKKGTIEKQDGFYTVLTDEARFRIVENAFKKAKGSVLEVREFAIHCDGSVMDLFRTLERYFYKDIFDVRFDNQKLFFKAFYDPSHFIQDNDGNETEVDYKDIINVLIRIDNKLNKEHEQKD</sequence>
<dbReference type="Proteomes" id="UP000260025">
    <property type="component" value="Unassembled WGS sequence"/>
</dbReference>
<gene>
    <name evidence="1" type="ORF">DXA38_16615</name>
</gene>
<organism evidence="1 2">
    <name type="scientific">Clostridium innocuum</name>
    <dbReference type="NCBI Taxonomy" id="1522"/>
    <lineage>
        <taxon>Bacteria</taxon>
        <taxon>Bacillati</taxon>
        <taxon>Bacillota</taxon>
        <taxon>Clostridia</taxon>
        <taxon>Eubacteriales</taxon>
        <taxon>Clostridiaceae</taxon>
        <taxon>Clostridium</taxon>
    </lineage>
</organism>
<dbReference type="AlphaFoldDB" id="A0A3E2VQ50"/>
<evidence type="ECO:0000313" key="2">
    <source>
        <dbReference type="Proteomes" id="UP000260025"/>
    </source>
</evidence>
<protein>
    <submittedName>
        <fullName evidence="1">Uncharacterized protein</fullName>
    </submittedName>
</protein>